<comment type="similarity">
    <text evidence="2">Belongs to the aspartate/ornithine carbamoyltransferase superfamily. ATCase family.</text>
</comment>
<reference evidence="12 13" key="1">
    <citation type="journal article" date="2011" name="Genome Biol. Evol.">
        <title>Comparative whole genome sequence analysis of the carcinogenic bacterial model pathogen Helicobacter felis.</title>
        <authorList>
            <person name="Arnold I.C."/>
            <person name="Zigova Z."/>
            <person name="Holden M."/>
            <person name="Lawley T.D."/>
            <person name="Rad R."/>
            <person name="Dougan G."/>
            <person name="Falkow S."/>
            <person name="Bentley S.D."/>
            <person name="Muller A."/>
        </authorList>
    </citation>
    <scope>NUCLEOTIDE SEQUENCE [LARGE SCALE GENOMIC DNA]</scope>
    <source>
        <strain evidence="13">ATCC 49179 / CCUG 28539 / NCTC 12436 / CS1</strain>
    </source>
</reference>
<evidence type="ECO:0000256" key="4">
    <source>
        <dbReference type="ARBA" id="ARBA00022679"/>
    </source>
</evidence>
<dbReference type="RefSeq" id="WP_013469581.1">
    <property type="nucleotide sequence ID" value="NC_014810.2"/>
</dbReference>
<keyword evidence="4 9" id="KW-0808">Transferase</keyword>
<dbReference type="AlphaFoldDB" id="E7A8T6"/>
<comment type="pathway">
    <text evidence="1">Pyrimidine metabolism; UMP biosynthesis via de novo pathway; (S)-dihydroorotate from bicarbonate: step 2/3.</text>
</comment>
<evidence type="ECO:0000256" key="1">
    <source>
        <dbReference type="ARBA" id="ARBA00004852"/>
    </source>
</evidence>
<dbReference type="GO" id="GO:0044205">
    <property type="term" value="P:'de novo' UMP biosynthetic process"/>
    <property type="evidence" value="ECO:0007669"/>
    <property type="project" value="UniProtKB-UniPathway"/>
</dbReference>
<protein>
    <recommendedName>
        <fullName evidence="3 8">Aspartate carbamoyltransferase</fullName>
        <ecNumber evidence="3 8">2.1.3.2</ecNumber>
    </recommendedName>
</protein>
<dbReference type="Proteomes" id="UP000007934">
    <property type="component" value="Chromosome"/>
</dbReference>
<dbReference type="GO" id="GO:0006520">
    <property type="term" value="P:amino acid metabolic process"/>
    <property type="evidence" value="ECO:0007669"/>
    <property type="project" value="InterPro"/>
</dbReference>
<evidence type="ECO:0000256" key="2">
    <source>
        <dbReference type="ARBA" id="ARBA00008896"/>
    </source>
</evidence>
<feature type="domain" description="Aspartate/ornithine carbamoyltransferase carbamoyl-P binding" evidence="11">
    <location>
        <begin position="5"/>
        <end position="141"/>
    </location>
</feature>
<evidence type="ECO:0000256" key="8">
    <source>
        <dbReference type="NCBIfam" id="TIGR00670"/>
    </source>
</evidence>
<evidence type="ECO:0000313" key="12">
    <source>
        <dbReference type="EMBL" id="CBY83217.1"/>
    </source>
</evidence>
<dbReference type="EMBL" id="FQ670179">
    <property type="protein sequence ID" value="CBY83217.1"/>
    <property type="molecule type" value="Genomic_DNA"/>
</dbReference>
<evidence type="ECO:0000313" key="13">
    <source>
        <dbReference type="Proteomes" id="UP000007934"/>
    </source>
</evidence>
<evidence type="ECO:0000256" key="7">
    <source>
        <dbReference type="ARBA" id="ARBA00048859"/>
    </source>
</evidence>
<dbReference type="InterPro" id="IPR006131">
    <property type="entry name" value="Asp_carbamoyltransf_Asp/Orn-bd"/>
</dbReference>
<organism evidence="12 13">
    <name type="scientific">Helicobacter felis (strain ATCC 49179 / CCUG 28539 / NCTC 12436 / CS1)</name>
    <dbReference type="NCBI Taxonomy" id="936155"/>
    <lineage>
        <taxon>Bacteria</taxon>
        <taxon>Pseudomonadati</taxon>
        <taxon>Campylobacterota</taxon>
        <taxon>Epsilonproteobacteria</taxon>
        <taxon>Campylobacterales</taxon>
        <taxon>Helicobacteraceae</taxon>
        <taxon>Helicobacter</taxon>
    </lineage>
</organism>
<gene>
    <name evidence="12" type="primary">pyrB</name>
    <name evidence="12" type="ordered locus">Hfelis_11330</name>
</gene>
<evidence type="ECO:0000256" key="5">
    <source>
        <dbReference type="ARBA" id="ARBA00022975"/>
    </source>
</evidence>
<dbReference type="PROSITE" id="PS00097">
    <property type="entry name" value="CARBAMOYLTRANSFERASE"/>
    <property type="match status" value="1"/>
</dbReference>
<dbReference type="GeneID" id="36133768"/>
<dbReference type="KEGG" id="hfe:HFELIS_11330"/>
<dbReference type="InterPro" id="IPR036901">
    <property type="entry name" value="Asp/Orn_carbamoylTrfase_sf"/>
</dbReference>
<dbReference type="GO" id="GO:0006207">
    <property type="term" value="P:'de novo' pyrimidine nucleobase biosynthetic process"/>
    <property type="evidence" value="ECO:0007669"/>
    <property type="project" value="InterPro"/>
</dbReference>
<feature type="domain" description="Aspartate/ornithine carbamoyltransferase Asp/Orn-binding" evidence="10">
    <location>
        <begin position="149"/>
        <end position="289"/>
    </location>
</feature>
<dbReference type="Pfam" id="PF00185">
    <property type="entry name" value="OTCace"/>
    <property type="match status" value="1"/>
</dbReference>
<dbReference type="eggNOG" id="COG0540">
    <property type="taxonomic scope" value="Bacteria"/>
</dbReference>
<dbReference type="Gene3D" id="3.40.50.1370">
    <property type="entry name" value="Aspartate/ornithine carbamoyltransferase"/>
    <property type="match status" value="2"/>
</dbReference>
<dbReference type="HOGENOM" id="CLU_043846_2_0_7"/>
<comment type="function">
    <text evidence="6">Catalyzes the condensation of carbamoyl phosphate and aspartate to form carbamoyl aspartate and inorganic phosphate, the committed step in the de novo pyrimidine nucleotide biosynthesis pathway.</text>
</comment>
<proteinExistence type="inferred from homology"/>
<dbReference type="PRINTS" id="PR00101">
    <property type="entry name" value="ATCASE"/>
</dbReference>
<accession>E7A8T6</accession>
<dbReference type="GO" id="GO:0004070">
    <property type="term" value="F:aspartate carbamoyltransferase activity"/>
    <property type="evidence" value="ECO:0007669"/>
    <property type="project" value="UniProtKB-UniRule"/>
</dbReference>
<dbReference type="PANTHER" id="PTHR45753">
    <property type="entry name" value="ORNITHINE CARBAMOYLTRANSFERASE, MITOCHONDRIAL"/>
    <property type="match status" value="1"/>
</dbReference>
<evidence type="ECO:0000259" key="10">
    <source>
        <dbReference type="Pfam" id="PF00185"/>
    </source>
</evidence>
<dbReference type="EC" id="2.1.3.2" evidence="3 8"/>
<dbReference type="Pfam" id="PF02729">
    <property type="entry name" value="OTCace_N"/>
    <property type="match status" value="1"/>
</dbReference>
<dbReference type="GO" id="GO:0016597">
    <property type="term" value="F:amino acid binding"/>
    <property type="evidence" value="ECO:0007669"/>
    <property type="project" value="InterPro"/>
</dbReference>
<dbReference type="InterPro" id="IPR006130">
    <property type="entry name" value="Asp/Orn_carbamoylTrfase"/>
</dbReference>
<dbReference type="InterPro" id="IPR002082">
    <property type="entry name" value="Asp_carbamoyltransf"/>
</dbReference>
<dbReference type="SUPFAM" id="SSF53671">
    <property type="entry name" value="Aspartate/ornithine carbamoyltransferase"/>
    <property type="match status" value="1"/>
</dbReference>
<evidence type="ECO:0000256" key="6">
    <source>
        <dbReference type="ARBA" id="ARBA00043884"/>
    </source>
</evidence>
<dbReference type="NCBIfam" id="NF002032">
    <property type="entry name" value="PRK00856.1"/>
    <property type="match status" value="1"/>
</dbReference>
<dbReference type="InterPro" id="IPR006132">
    <property type="entry name" value="Asp/Orn_carbamoyltranf_P-bd"/>
</dbReference>
<sequence>MLTQLVHTQNLNDSEILALLQRANAFLHQKATPANLAHKNILALFFENSTRTIASFQNAAARLQAHFSVFNVQKSSTSKGESLLDTLHNIEAMGVDLIITRHHHSSSALYFAKNLRCGFINAGSGTLSHPTQALLDLLTLYNHFEGALEGKTIAIVGDIKNSRVANSNMELLPRFGMKILLAAPPHFLPPTSCPSTHSLAEALEVADVVMGLRTQTERHSLQTYGSLKDYAKDFCLTRARLQNRPIPILHPGPVHRNIDIEDALLDDPRCLVLEQVKLGVYLRMALIESMLLDS</sequence>
<dbReference type="UniPathway" id="UPA00070">
    <property type="reaction ID" value="UER00116"/>
</dbReference>
<dbReference type="GO" id="GO:0005829">
    <property type="term" value="C:cytosol"/>
    <property type="evidence" value="ECO:0007669"/>
    <property type="project" value="TreeGrafter"/>
</dbReference>
<evidence type="ECO:0000259" key="11">
    <source>
        <dbReference type="Pfam" id="PF02729"/>
    </source>
</evidence>
<dbReference type="PRINTS" id="PR00100">
    <property type="entry name" value="AOTCASE"/>
</dbReference>
<dbReference type="PANTHER" id="PTHR45753:SF6">
    <property type="entry name" value="ASPARTATE CARBAMOYLTRANSFERASE"/>
    <property type="match status" value="1"/>
</dbReference>
<name>E7A8T6_HELFC</name>
<dbReference type="STRING" id="936155.HFELIS_11330"/>
<evidence type="ECO:0000256" key="3">
    <source>
        <dbReference type="ARBA" id="ARBA00013008"/>
    </source>
</evidence>
<dbReference type="NCBIfam" id="TIGR00670">
    <property type="entry name" value="asp_carb_tr"/>
    <property type="match status" value="1"/>
</dbReference>
<evidence type="ECO:0000256" key="9">
    <source>
        <dbReference type="RuleBase" id="RU003634"/>
    </source>
</evidence>
<comment type="catalytic activity">
    <reaction evidence="7">
        <text>carbamoyl phosphate + L-aspartate = N-carbamoyl-L-aspartate + phosphate + H(+)</text>
        <dbReference type="Rhea" id="RHEA:20013"/>
        <dbReference type="ChEBI" id="CHEBI:15378"/>
        <dbReference type="ChEBI" id="CHEBI:29991"/>
        <dbReference type="ChEBI" id="CHEBI:32814"/>
        <dbReference type="ChEBI" id="CHEBI:43474"/>
        <dbReference type="ChEBI" id="CHEBI:58228"/>
        <dbReference type="EC" id="2.1.3.2"/>
    </reaction>
</comment>
<keyword evidence="13" id="KW-1185">Reference proteome</keyword>
<keyword evidence="5" id="KW-0665">Pyrimidine biosynthesis</keyword>